<dbReference type="NCBIfam" id="TIGR00229">
    <property type="entry name" value="sensory_box"/>
    <property type="match status" value="1"/>
</dbReference>
<dbReference type="EMBL" id="JAXOJX010000029">
    <property type="protein sequence ID" value="MDZ5458395.1"/>
    <property type="molecule type" value="Genomic_DNA"/>
</dbReference>
<dbReference type="Gene3D" id="3.30.450.20">
    <property type="entry name" value="PAS domain"/>
    <property type="match status" value="1"/>
</dbReference>
<dbReference type="InterPro" id="IPR036890">
    <property type="entry name" value="HATPase_C_sf"/>
</dbReference>
<dbReference type="PANTHER" id="PTHR24421:SF10">
    <property type="entry name" value="NITRATE_NITRITE SENSOR PROTEIN NARQ"/>
    <property type="match status" value="1"/>
</dbReference>
<evidence type="ECO:0000256" key="7">
    <source>
        <dbReference type="ARBA" id="ARBA00022840"/>
    </source>
</evidence>
<comment type="catalytic activity">
    <reaction evidence="1">
        <text>ATP + protein L-histidine = ADP + protein N-phospho-L-histidine.</text>
        <dbReference type="EC" id="2.7.13.3"/>
    </reaction>
</comment>
<keyword evidence="4" id="KW-0808">Transferase</keyword>
<dbReference type="CDD" id="cd16917">
    <property type="entry name" value="HATPase_UhpB-NarQ-NarX-like"/>
    <property type="match status" value="1"/>
</dbReference>
<dbReference type="InterPro" id="IPR011712">
    <property type="entry name" value="Sig_transdc_His_kin_sub3_dim/P"/>
</dbReference>
<dbReference type="Proteomes" id="UP001293718">
    <property type="component" value="Unassembled WGS sequence"/>
</dbReference>
<feature type="coiled-coil region" evidence="9">
    <location>
        <begin position="171"/>
        <end position="227"/>
    </location>
</feature>
<dbReference type="InterPro" id="IPR000700">
    <property type="entry name" value="PAS-assoc_C"/>
</dbReference>
<gene>
    <name evidence="12" type="ORF">SM757_17605</name>
</gene>
<sequence length="427" mass="47638">MNRNALTPGPPCAAADERAARHGHFEVPALGQRSRAEQMLAQDKERLELALDAAQLGLWEWSLRSGRLWFSEAVLRITGLTREALEADHDCWRHLVDPQDLEAIWAMDEAAREGRGFHAEYRLLRPDGGLRWVANDARCVCDAAGKPQRMVGTLADVTARKQVEEALRLAHDELEQRVQERTAALELANTQLANEVAERGATDAQIRELLDQLVNAEEDERRRLARELHDSLGQHLTALTLGLRAVLEDPALPRALRERLAQLREVTRRLDDDVDRLSYQLRPALLDDLGLNDALRELASSWAEDSGIAVDLHTRGLRGRRFDAALETTVYRVVQEALTNVRKHAQASRVGLIVELQDGELRAIVEDDGRGMAVEEELRPRAGPGRRLGMRGMAERARQAGGRLDLETEAGQGTTVYLSIPLQPEGS</sequence>
<keyword evidence="6" id="KW-0418">Kinase</keyword>
<evidence type="ECO:0000256" key="2">
    <source>
        <dbReference type="ARBA" id="ARBA00012438"/>
    </source>
</evidence>
<dbReference type="Gene3D" id="1.20.5.1930">
    <property type="match status" value="1"/>
</dbReference>
<dbReference type="InterPro" id="IPR001610">
    <property type="entry name" value="PAC"/>
</dbReference>
<dbReference type="InterPro" id="IPR035965">
    <property type="entry name" value="PAS-like_dom_sf"/>
</dbReference>
<dbReference type="SMART" id="SM00086">
    <property type="entry name" value="PAC"/>
    <property type="match status" value="1"/>
</dbReference>
<organism evidence="12 13">
    <name type="scientific">Azohydromonas lata</name>
    <dbReference type="NCBI Taxonomy" id="45677"/>
    <lineage>
        <taxon>Bacteria</taxon>
        <taxon>Pseudomonadati</taxon>
        <taxon>Pseudomonadota</taxon>
        <taxon>Betaproteobacteria</taxon>
        <taxon>Burkholderiales</taxon>
        <taxon>Sphaerotilaceae</taxon>
        <taxon>Azohydromonas</taxon>
    </lineage>
</organism>
<dbReference type="SMART" id="SM00387">
    <property type="entry name" value="HATPase_c"/>
    <property type="match status" value="1"/>
</dbReference>
<evidence type="ECO:0000256" key="1">
    <source>
        <dbReference type="ARBA" id="ARBA00000085"/>
    </source>
</evidence>
<accession>A0ABU5IGY1</accession>
<proteinExistence type="predicted"/>
<keyword evidence="13" id="KW-1185">Reference proteome</keyword>
<evidence type="ECO:0000256" key="8">
    <source>
        <dbReference type="ARBA" id="ARBA00023012"/>
    </source>
</evidence>
<evidence type="ECO:0000256" key="5">
    <source>
        <dbReference type="ARBA" id="ARBA00022741"/>
    </source>
</evidence>
<name>A0ABU5IGY1_9BURK</name>
<evidence type="ECO:0000259" key="11">
    <source>
        <dbReference type="PROSITE" id="PS50113"/>
    </source>
</evidence>
<feature type="domain" description="PAC" evidence="11">
    <location>
        <begin position="117"/>
        <end position="169"/>
    </location>
</feature>
<keyword evidence="8" id="KW-0902">Two-component regulatory system</keyword>
<dbReference type="InterPro" id="IPR000014">
    <property type="entry name" value="PAS"/>
</dbReference>
<keyword evidence="7" id="KW-0067">ATP-binding</keyword>
<evidence type="ECO:0000256" key="4">
    <source>
        <dbReference type="ARBA" id="ARBA00022679"/>
    </source>
</evidence>
<reference evidence="12 13" key="1">
    <citation type="submission" date="2023-11" db="EMBL/GenBank/DDBJ databases">
        <title>Draft genome of Azohydromonas lata strain H1 (DSM1123), a polyhydroxyalkanoate producer.</title>
        <authorList>
            <person name="Traversa D."/>
            <person name="D'Addabbo P."/>
            <person name="Pazzani C."/>
            <person name="Manzari C."/>
            <person name="Chiara M."/>
            <person name="Scrascia M."/>
        </authorList>
    </citation>
    <scope>NUCLEOTIDE SEQUENCE [LARGE SCALE GENOMIC DNA]</scope>
    <source>
        <strain evidence="12 13">H1</strain>
    </source>
</reference>
<keyword evidence="9" id="KW-0175">Coiled coil</keyword>
<dbReference type="SUPFAM" id="SSF55785">
    <property type="entry name" value="PYP-like sensor domain (PAS domain)"/>
    <property type="match status" value="1"/>
</dbReference>
<evidence type="ECO:0000256" key="6">
    <source>
        <dbReference type="ARBA" id="ARBA00022777"/>
    </source>
</evidence>
<evidence type="ECO:0000313" key="12">
    <source>
        <dbReference type="EMBL" id="MDZ5458395.1"/>
    </source>
</evidence>
<dbReference type="CDD" id="cd00130">
    <property type="entry name" value="PAS"/>
    <property type="match status" value="1"/>
</dbReference>
<dbReference type="Gene3D" id="2.10.70.100">
    <property type="match status" value="1"/>
</dbReference>
<dbReference type="InterPro" id="IPR013655">
    <property type="entry name" value="PAS_fold_3"/>
</dbReference>
<evidence type="ECO:0000256" key="3">
    <source>
        <dbReference type="ARBA" id="ARBA00022553"/>
    </source>
</evidence>
<protein>
    <recommendedName>
        <fullName evidence="2">histidine kinase</fullName>
        <ecNumber evidence="2">2.7.13.3</ecNumber>
    </recommendedName>
</protein>
<dbReference type="EC" id="2.7.13.3" evidence="2"/>
<evidence type="ECO:0000313" key="13">
    <source>
        <dbReference type="Proteomes" id="UP001293718"/>
    </source>
</evidence>
<keyword evidence="3" id="KW-0597">Phosphoprotein</keyword>
<dbReference type="PROSITE" id="PS50109">
    <property type="entry name" value="HIS_KIN"/>
    <property type="match status" value="1"/>
</dbReference>
<evidence type="ECO:0000259" key="10">
    <source>
        <dbReference type="PROSITE" id="PS50109"/>
    </source>
</evidence>
<keyword evidence="5" id="KW-0547">Nucleotide-binding</keyword>
<dbReference type="Gene3D" id="3.30.565.10">
    <property type="entry name" value="Histidine kinase-like ATPase, C-terminal domain"/>
    <property type="match status" value="1"/>
</dbReference>
<dbReference type="Pfam" id="PF02518">
    <property type="entry name" value="HATPase_c"/>
    <property type="match status" value="1"/>
</dbReference>
<dbReference type="Pfam" id="PF08447">
    <property type="entry name" value="PAS_3"/>
    <property type="match status" value="1"/>
</dbReference>
<dbReference type="RefSeq" id="WP_322466478.1">
    <property type="nucleotide sequence ID" value="NZ_JAXOJX010000029.1"/>
</dbReference>
<dbReference type="PROSITE" id="PS50113">
    <property type="entry name" value="PAC"/>
    <property type="match status" value="1"/>
</dbReference>
<dbReference type="PANTHER" id="PTHR24421">
    <property type="entry name" value="NITRATE/NITRITE SENSOR PROTEIN NARX-RELATED"/>
    <property type="match status" value="1"/>
</dbReference>
<dbReference type="Pfam" id="PF07730">
    <property type="entry name" value="HisKA_3"/>
    <property type="match status" value="1"/>
</dbReference>
<dbReference type="InterPro" id="IPR005467">
    <property type="entry name" value="His_kinase_dom"/>
</dbReference>
<dbReference type="SUPFAM" id="SSF55874">
    <property type="entry name" value="ATPase domain of HSP90 chaperone/DNA topoisomerase II/histidine kinase"/>
    <property type="match status" value="1"/>
</dbReference>
<evidence type="ECO:0000256" key="9">
    <source>
        <dbReference type="SAM" id="Coils"/>
    </source>
</evidence>
<comment type="caution">
    <text evidence="12">The sequence shown here is derived from an EMBL/GenBank/DDBJ whole genome shotgun (WGS) entry which is preliminary data.</text>
</comment>
<dbReference type="InterPro" id="IPR003594">
    <property type="entry name" value="HATPase_dom"/>
</dbReference>
<feature type="domain" description="Histidine kinase" evidence="10">
    <location>
        <begin position="223"/>
        <end position="424"/>
    </location>
</feature>
<dbReference type="InterPro" id="IPR050482">
    <property type="entry name" value="Sensor_HK_TwoCompSys"/>
</dbReference>